<dbReference type="RefSeq" id="WP_094236865.1">
    <property type="nucleotide sequence ID" value="NZ_CP022657.1"/>
</dbReference>
<dbReference type="Gene3D" id="3.30.1490.480">
    <property type="entry name" value="Endolytic murein transglycosylase"/>
    <property type="match status" value="1"/>
</dbReference>
<keyword evidence="3" id="KW-1185">Reference proteome</keyword>
<dbReference type="AlphaFoldDB" id="A0A223D1Z3"/>
<dbReference type="OrthoDB" id="2381888at2"/>
<dbReference type="Proteomes" id="UP000214688">
    <property type="component" value="Chromosome"/>
</dbReference>
<accession>A0A223D1Z3</accession>
<name>A0A223D1Z3_9BACL</name>
<evidence type="ECO:0000313" key="2">
    <source>
        <dbReference type="EMBL" id="ASS75622.1"/>
    </source>
</evidence>
<reference evidence="2 3" key="1">
    <citation type="journal article" date="2015" name="Int. J. Syst. Evol. Microbiol.">
        <title>Tumebacillus algifaecis sp. nov., isolated from decomposing algal scum.</title>
        <authorList>
            <person name="Wu Y.F."/>
            <person name="Zhang B."/>
            <person name="Xing P."/>
            <person name="Wu Q.L."/>
            <person name="Liu S.J."/>
        </authorList>
    </citation>
    <scope>NUCLEOTIDE SEQUENCE [LARGE SCALE GENOMIC DNA]</scope>
    <source>
        <strain evidence="2 3">THMBR28</strain>
    </source>
</reference>
<evidence type="ECO:0000256" key="1">
    <source>
        <dbReference type="SAM" id="Coils"/>
    </source>
</evidence>
<keyword evidence="1" id="KW-0175">Coiled coil</keyword>
<gene>
    <name evidence="2" type="ORF">CIG75_11900</name>
</gene>
<dbReference type="EMBL" id="CP022657">
    <property type="protein sequence ID" value="ASS75622.1"/>
    <property type="molecule type" value="Genomic_DNA"/>
</dbReference>
<organism evidence="2 3">
    <name type="scientific">Tumebacillus algifaecis</name>
    <dbReference type="NCBI Taxonomy" id="1214604"/>
    <lineage>
        <taxon>Bacteria</taxon>
        <taxon>Bacillati</taxon>
        <taxon>Bacillota</taxon>
        <taxon>Bacilli</taxon>
        <taxon>Bacillales</taxon>
        <taxon>Alicyclobacillaceae</taxon>
        <taxon>Tumebacillus</taxon>
    </lineage>
</organism>
<feature type="coiled-coil region" evidence="1">
    <location>
        <begin position="54"/>
        <end position="81"/>
    </location>
</feature>
<proteinExistence type="predicted"/>
<dbReference type="KEGG" id="tab:CIG75_11900"/>
<evidence type="ECO:0008006" key="4">
    <source>
        <dbReference type="Google" id="ProtNLM"/>
    </source>
</evidence>
<protein>
    <recommendedName>
        <fullName evidence="4">Aminodeoxychorismate lyase</fullName>
    </recommendedName>
</protein>
<sequence>MDTRMLVLGLGAGMIVATLVLGAGNQLQMEPEEKPEQNETTQPAIDWQQEATKADMVVLKKDEYQQQLTQAQEEGAKQKEAELNKNPVVDKVFVYIQPGMGTTDVAILLQAAGVLQDGNRLISLRESWSNPIRSGTYEFTKNFDPQEVLKTIATPPSY</sequence>
<evidence type="ECO:0000313" key="3">
    <source>
        <dbReference type="Proteomes" id="UP000214688"/>
    </source>
</evidence>